<dbReference type="PANTHER" id="PTHR46583">
    <property type="entry name" value="REGULATOR OF G-PROTEIN SIGNALING 22"/>
    <property type="match status" value="1"/>
</dbReference>
<dbReference type="Pfam" id="PF00615">
    <property type="entry name" value="RGS"/>
    <property type="match status" value="3"/>
</dbReference>
<keyword evidence="4" id="KW-1185">Reference proteome</keyword>
<feature type="compositionally biased region" description="Polar residues" evidence="1">
    <location>
        <begin position="1495"/>
        <end position="1505"/>
    </location>
</feature>
<dbReference type="InterPro" id="IPR048074">
    <property type="entry name" value="RGS22_RGS_fourth"/>
</dbReference>
<evidence type="ECO:0000313" key="4">
    <source>
        <dbReference type="Proteomes" id="UP001153269"/>
    </source>
</evidence>
<feature type="compositionally biased region" description="Acidic residues" evidence="1">
    <location>
        <begin position="1468"/>
        <end position="1479"/>
    </location>
</feature>
<dbReference type="GO" id="GO:0009966">
    <property type="term" value="P:regulation of signal transduction"/>
    <property type="evidence" value="ECO:0007669"/>
    <property type="project" value="InterPro"/>
</dbReference>
<feature type="domain" description="RGS" evidence="2">
    <location>
        <begin position="978"/>
        <end position="1057"/>
    </location>
</feature>
<dbReference type="Proteomes" id="UP001153269">
    <property type="component" value="Unassembled WGS sequence"/>
</dbReference>
<evidence type="ECO:0000256" key="1">
    <source>
        <dbReference type="SAM" id="MobiDB-lite"/>
    </source>
</evidence>
<feature type="region of interest" description="Disordered" evidence="1">
    <location>
        <begin position="1250"/>
        <end position="1282"/>
    </location>
</feature>
<dbReference type="Gene3D" id="1.10.167.10">
    <property type="entry name" value="Regulator of G-protein Signalling 4, domain 2"/>
    <property type="match status" value="4"/>
</dbReference>
<feature type="region of interest" description="Disordered" evidence="1">
    <location>
        <begin position="1434"/>
        <end position="1505"/>
    </location>
</feature>
<dbReference type="GO" id="GO:0005737">
    <property type="term" value="C:cytoplasm"/>
    <property type="evidence" value="ECO:0007669"/>
    <property type="project" value="TreeGrafter"/>
</dbReference>
<gene>
    <name evidence="3" type="ORF">PLEPLA_LOCUS45235</name>
</gene>
<feature type="non-terminal residue" evidence="3">
    <location>
        <position position="1538"/>
    </location>
</feature>
<dbReference type="PROSITE" id="PS50132">
    <property type="entry name" value="RGS"/>
    <property type="match status" value="4"/>
</dbReference>
<dbReference type="GO" id="GO:0005634">
    <property type="term" value="C:nucleus"/>
    <property type="evidence" value="ECO:0007669"/>
    <property type="project" value="TreeGrafter"/>
</dbReference>
<comment type="caution">
    <text evidence="3">The sequence shown here is derived from an EMBL/GenBank/DDBJ whole genome shotgun (WGS) entry which is preliminary data.</text>
</comment>
<feature type="region of interest" description="Disordered" evidence="1">
    <location>
        <begin position="140"/>
        <end position="176"/>
    </location>
</feature>
<feature type="compositionally biased region" description="Basic residues" evidence="1">
    <location>
        <begin position="147"/>
        <end position="158"/>
    </location>
</feature>
<dbReference type="Gene3D" id="1.20.1280.50">
    <property type="match status" value="1"/>
</dbReference>
<dbReference type="InterPro" id="IPR044926">
    <property type="entry name" value="RGS_subdomain_2"/>
</dbReference>
<feature type="domain" description="RGS" evidence="2">
    <location>
        <begin position="1294"/>
        <end position="1400"/>
    </location>
</feature>
<evidence type="ECO:0000313" key="3">
    <source>
        <dbReference type="EMBL" id="CAB1457411.1"/>
    </source>
</evidence>
<dbReference type="InterPro" id="IPR016137">
    <property type="entry name" value="RGS"/>
</dbReference>
<dbReference type="InterPro" id="IPR036305">
    <property type="entry name" value="RGS_sf"/>
</dbReference>
<dbReference type="Pfam" id="PF12937">
    <property type="entry name" value="F-box-like"/>
    <property type="match status" value="1"/>
</dbReference>
<dbReference type="InterPro" id="IPR042651">
    <property type="entry name" value="Rgs22"/>
</dbReference>
<protein>
    <recommendedName>
        <fullName evidence="2">RGS domain-containing protein</fullName>
    </recommendedName>
</protein>
<sequence>MQYTPESNVYPARCKEQHCYDDCFDSGYSGLFHSPQSISGVDFCRSLSPVEFNETPKENLRLPVTPKERSRESARFLDKDSRATQLPSTCRFHPSSSHTPRYIRLVCEDSGFSSQDSSVDHDGSFQELLLAASRRNCETPNLAEAKRRSRLQRQHRLSTLKEGGSQSEEDPADRKHEHLNLCHSSSKDVFADDATPRRVLSIKCDNSMTFDGLTYSKPDYATPLRAISAKPENMTPLGTAPYPDVTPLRTTPVNLSLTPALQLVHAMCQQKAQMFAGQSPSLKEQLKSTAALAQTPVTFRTAMPLAGLIGRKMGVGKVDILTELKKRNLRHILAVILSHLASESIHRCGQVCKSWSEIIRQDKRAAFRIRSYLSEVTASLELSGAVHVPDAETRLTLLKRSALKTVQAQSRTSIYCTPQSGNRTSIQLQHCVVHSGSSSKREKYLEVAKTLFNDECLKPCPRCQHPARCHSVKGEVSAELPHLTADNFVHTLATDDVLAHFFNDFLSLPSFPEAVLYNQETHLFEMVSGAAEFISRRISTVLNHSKSQLLTGDPSMLTRTPLDNHFTVSYLDRKQGIQWIMEERLPLFIQSDCYIEYRYSTCFQLVYGPTTRSMTKYNLTYLPSDQKEHINTKCKESSRCFSSCSEPENPCTFPALFSSCSSSSNLKCIKTQEPKSTQIELYLSPEMQYLKESRGQSFESVEAQMEDLAAKIIKQVLNNALSVMTDESQGNISDCFNKSAEQTNCTSKGEKLCECGCQHSDNGGREPLEGIQAKVQEDKTVNAVEEKTEWDKRNREVGSWDKDQGNVCDIGCHVNCCLDNRPGLDEFRQFLRGTPGEKLIHFWMDIEKLNSVQPERKNRHLVLMRGRYLLSSSPSSLNTDLLSTLGLTTSTCWTEEKLCSVQPCLIHALLYYWAPRFWKSQSAQEDHDDSSNTRLWTEWGRRPLSGRQPHHDLLTLPLLVPDRSLSRPPTNVYSQLWENAVYFWTDLQHYQQLFYQEGLDPYRVQREAQLLYSTYLSASARRSIGVDEEVRRKVYDRLTPAFEELFDEVEENTLNILLQPWTLLLSRDKESFKKVHVQEEVHRVDSEEYRELLSVHEESERRLKEGPRALDSWSRVSPNYQGYRLGSLLRQHHEIGHFLSFLQNQNASIHLTCWLDLEQYRRTPQKDKAVKQERSLHIGTKYLNRKYFFGPESPASTEQQNDVLYLAGGLERMKLKCLSNRVVAEIQDIIRNHIEKKWLPQFLSTAEFTERQRHKPQHQEAGRLSQHVPHRRGSRRKSWKASSSWMSSSKEILLFRQILLNPVTCTQFQHFVSLKGDFLENDMLFWLEVQRYKDLCHSHSDEATIQQKISIIINCFINSSMPPTLQIDIPPEQAQHILEKGRELGPYIFREAQMSVFSELLKFWPEFQELCSSVEEEHLLPLLQDKRIKQRARVRRQRRKVEEDEEEDERRRAQEEWETQESSFKEAEDMDSDPADTEEPERRSSRSGRREWRTQSRALSSATQPLSWSYSKYMAALNREEVLLRRKSQLEASFATAS</sequence>
<name>A0A9N7ZB25_PLEPL</name>
<evidence type="ECO:0000259" key="2">
    <source>
        <dbReference type="PROSITE" id="PS50132"/>
    </source>
</evidence>
<dbReference type="InterPro" id="IPR001810">
    <property type="entry name" value="F-box_dom"/>
</dbReference>
<feature type="domain" description="RGS" evidence="2">
    <location>
        <begin position="1124"/>
        <end position="1250"/>
    </location>
</feature>
<feature type="compositionally biased region" description="Basic and acidic residues" evidence="1">
    <location>
        <begin position="1480"/>
        <end position="1494"/>
    </location>
</feature>
<dbReference type="SMART" id="SM00315">
    <property type="entry name" value="RGS"/>
    <property type="match status" value="1"/>
</dbReference>
<accession>A0A9N7ZB25</accession>
<dbReference type="SUPFAM" id="SSF48097">
    <property type="entry name" value="Regulator of G-protein signaling, RGS"/>
    <property type="match status" value="4"/>
</dbReference>
<proteinExistence type="predicted"/>
<dbReference type="InterPro" id="IPR036047">
    <property type="entry name" value="F-box-like_dom_sf"/>
</dbReference>
<dbReference type="GO" id="GO:0001965">
    <property type="term" value="F:G-protein alpha-subunit binding"/>
    <property type="evidence" value="ECO:0007669"/>
    <property type="project" value="InterPro"/>
</dbReference>
<dbReference type="CDD" id="cd08725">
    <property type="entry name" value="RGS_RGS22_4"/>
    <property type="match status" value="1"/>
</dbReference>
<feature type="compositionally biased region" description="Basic residues" evidence="1">
    <location>
        <begin position="1268"/>
        <end position="1279"/>
    </location>
</feature>
<reference evidence="3" key="1">
    <citation type="submission" date="2020-03" db="EMBL/GenBank/DDBJ databases">
        <authorList>
            <person name="Weist P."/>
        </authorList>
    </citation>
    <scope>NUCLEOTIDE SEQUENCE</scope>
</reference>
<dbReference type="SUPFAM" id="SSF81383">
    <property type="entry name" value="F-box domain"/>
    <property type="match status" value="1"/>
</dbReference>
<organism evidence="3 4">
    <name type="scientific">Pleuronectes platessa</name>
    <name type="common">European plaice</name>
    <dbReference type="NCBI Taxonomy" id="8262"/>
    <lineage>
        <taxon>Eukaryota</taxon>
        <taxon>Metazoa</taxon>
        <taxon>Chordata</taxon>
        <taxon>Craniata</taxon>
        <taxon>Vertebrata</taxon>
        <taxon>Euteleostomi</taxon>
        <taxon>Actinopterygii</taxon>
        <taxon>Neopterygii</taxon>
        <taxon>Teleostei</taxon>
        <taxon>Neoteleostei</taxon>
        <taxon>Acanthomorphata</taxon>
        <taxon>Carangaria</taxon>
        <taxon>Pleuronectiformes</taxon>
        <taxon>Pleuronectoidei</taxon>
        <taxon>Pleuronectidae</taxon>
        <taxon>Pleuronectes</taxon>
    </lineage>
</organism>
<dbReference type="EMBL" id="CADEAL010004340">
    <property type="protein sequence ID" value="CAB1457411.1"/>
    <property type="molecule type" value="Genomic_DNA"/>
</dbReference>
<dbReference type="PANTHER" id="PTHR46583:SF1">
    <property type="entry name" value="REGULATOR OF G-PROTEIN SIGNALING 22"/>
    <property type="match status" value="1"/>
</dbReference>
<dbReference type="Gene3D" id="2.20.25.20">
    <property type="match status" value="1"/>
</dbReference>
<feature type="domain" description="RGS" evidence="2">
    <location>
        <begin position="818"/>
        <end position="875"/>
    </location>
</feature>